<dbReference type="EMBL" id="BMGJ01000002">
    <property type="protein sequence ID" value="GGD54274.1"/>
    <property type="molecule type" value="Genomic_DNA"/>
</dbReference>
<gene>
    <name evidence="1" type="ORF">GCM10011357_07460</name>
</gene>
<comment type="caution">
    <text evidence="1">The sequence shown here is derived from an EMBL/GenBank/DDBJ whole genome shotgun (WGS) entry which is preliminary data.</text>
</comment>
<keyword evidence="2" id="KW-1185">Reference proteome</keyword>
<organism evidence="1 2">
    <name type="scientific">Lacimicrobium alkaliphilum</name>
    <dbReference type="NCBI Taxonomy" id="1526571"/>
    <lineage>
        <taxon>Bacteria</taxon>
        <taxon>Pseudomonadati</taxon>
        <taxon>Pseudomonadota</taxon>
        <taxon>Gammaproteobacteria</taxon>
        <taxon>Alteromonadales</taxon>
        <taxon>Alteromonadaceae</taxon>
        <taxon>Lacimicrobium</taxon>
    </lineage>
</organism>
<dbReference type="Proteomes" id="UP000614272">
    <property type="component" value="Unassembled WGS sequence"/>
</dbReference>
<name>A0ABQ1R529_9ALTE</name>
<evidence type="ECO:0000313" key="2">
    <source>
        <dbReference type="Proteomes" id="UP000614272"/>
    </source>
</evidence>
<protein>
    <submittedName>
        <fullName evidence="1">Uncharacterized protein</fullName>
    </submittedName>
</protein>
<proteinExistence type="predicted"/>
<sequence length="68" mass="7610">MLSLLKGLHGPDIGDTFDTATFKHEIAKLGWHSEFLAGLRTDNLFITLDQVVKNHQQEAAKNGFFLLV</sequence>
<evidence type="ECO:0000313" key="1">
    <source>
        <dbReference type="EMBL" id="GGD54274.1"/>
    </source>
</evidence>
<reference evidence="2" key="1">
    <citation type="journal article" date="2019" name="Int. J. Syst. Evol. Microbiol.">
        <title>The Global Catalogue of Microorganisms (GCM) 10K type strain sequencing project: providing services to taxonomists for standard genome sequencing and annotation.</title>
        <authorList>
            <consortium name="The Broad Institute Genomics Platform"/>
            <consortium name="The Broad Institute Genome Sequencing Center for Infectious Disease"/>
            <person name="Wu L."/>
            <person name="Ma J."/>
        </authorList>
    </citation>
    <scope>NUCLEOTIDE SEQUENCE [LARGE SCALE GENOMIC DNA]</scope>
    <source>
        <strain evidence="2">CGMCC 1.12923</strain>
    </source>
</reference>
<accession>A0ABQ1R529</accession>